<accession>A0A8X6XAV4</accession>
<protein>
    <submittedName>
        <fullName evidence="3">HTH_48 domain-containing protein</fullName>
    </submittedName>
</protein>
<dbReference type="InterPro" id="IPR041426">
    <property type="entry name" value="Mos1_HTH"/>
</dbReference>
<dbReference type="InterPro" id="IPR052709">
    <property type="entry name" value="Transposase-MT_Hybrid"/>
</dbReference>
<keyword evidence="4" id="KW-1185">Reference proteome</keyword>
<proteinExistence type="predicted"/>
<dbReference type="Gene3D" id="1.10.10.1450">
    <property type="match status" value="1"/>
</dbReference>
<reference evidence="3" key="1">
    <citation type="submission" date="2020-08" db="EMBL/GenBank/DDBJ databases">
        <title>Multicomponent nature underlies the extraordinary mechanical properties of spider dragline silk.</title>
        <authorList>
            <person name="Kono N."/>
            <person name="Nakamura H."/>
            <person name="Mori M."/>
            <person name="Yoshida Y."/>
            <person name="Ohtoshi R."/>
            <person name="Malay A.D."/>
            <person name="Moran D.A.P."/>
            <person name="Tomita M."/>
            <person name="Numata K."/>
            <person name="Arakawa K."/>
        </authorList>
    </citation>
    <scope>NUCLEOTIDE SEQUENCE</scope>
</reference>
<evidence type="ECO:0000256" key="1">
    <source>
        <dbReference type="SAM" id="MobiDB-lite"/>
    </source>
</evidence>
<dbReference type="PANTHER" id="PTHR46060">
    <property type="entry name" value="MARINER MOS1 TRANSPOSASE-LIKE PROTEIN"/>
    <property type="match status" value="1"/>
</dbReference>
<sequence>MRTGWRSRCKIRRLRSSEVLIRFLTVEGEKRAAIHRRMVTVYGEKCISDKSVRKWSARFRAGRESVGDDQRPGQANIVITSDLIDKLDYLVRSDRRVTLRVLALKMDVSYGTVWTVVHGRLRFRKVCRLGSEAAHRPAKETAYGTSTATSVSVSGRPRFHEVDRHR</sequence>
<evidence type="ECO:0000313" key="4">
    <source>
        <dbReference type="Proteomes" id="UP000886998"/>
    </source>
</evidence>
<feature type="compositionally biased region" description="Low complexity" evidence="1">
    <location>
        <begin position="141"/>
        <end position="155"/>
    </location>
</feature>
<dbReference type="Proteomes" id="UP000886998">
    <property type="component" value="Unassembled WGS sequence"/>
</dbReference>
<feature type="domain" description="Mos1 transposase HTH" evidence="2">
    <location>
        <begin position="27"/>
        <end position="62"/>
    </location>
</feature>
<evidence type="ECO:0000259" key="2">
    <source>
        <dbReference type="Pfam" id="PF17906"/>
    </source>
</evidence>
<feature type="region of interest" description="Disordered" evidence="1">
    <location>
        <begin position="137"/>
        <end position="166"/>
    </location>
</feature>
<dbReference type="AlphaFoldDB" id="A0A8X6XAV4"/>
<dbReference type="EMBL" id="BMAV01006511">
    <property type="protein sequence ID" value="GFY48506.1"/>
    <property type="molecule type" value="Genomic_DNA"/>
</dbReference>
<evidence type="ECO:0000313" key="3">
    <source>
        <dbReference type="EMBL" id="GFY48506.1"/>
    </source>
</evidence>
<dbReference type="Pfam" id="PF17906">
    <property type="entry name" value="HTH_48"/>
    <property type="match status" value="1"/>
</dbReference>
<name>A0A8X6XAV4_9ARAC</name>
<gene>
    <name evidence="3" type="primary">NCL1_21952</name>
    <name evidence="3" type="ORF">TNIN_241441</name>
</gene>
<organism evidence="3 4">
    <name type="scientific">Trichonephila inaurata madagascariensis</name>
    <dbReference type="NCBI Taxonomy" id="2747483"/>
    <lineage>
        <taxon>Eukaryota</taxon>
        <taxon>Metazoa</taxon>
        <taxon>Ecdysozoa</taxon>
        <taxon>Arthropoda</taxon>
        <taxon>Chelicerata</taxon>
        <taxon>Arachnida</taxon>
        <taxon>Araneae</taxon>
        <taxon>Araneomorphae</taxon>
        <taxon>Entelegynae</taxon>
        <taxon>Araneoidea</taxon>
        <taxon>Nephilidae</taxon>
        <taxon>Trichonephila</taxon>
        <taxon>Trichonephila inaurata</taxon>
    </lineage>
</organism>
<dbReference type="PANTHER" id="PTHR46060:SF1">
    <property type="entry name" value="MARINER MOS1 TRANSPOSASE-LIKE PROTEIN"/>
    <property type="match status" value="1"/>
</dbReference>
<comment type="caution">
    <text evidence="3">The sequence shown here is derived from an EMBL/GenBank/DDBJ whole genome shotgun (WGS) entry which is preliminary data.</text>
</comment>